<dbReference type="EMBL" id="WKFB01000518">
    <property type="protein sequence ID" value="KAF6720684.1"/>
    <property type="molecule type" value="Genomic_DNA"/>
</dbReference>
<evidence type="ECO:0000256" key="1">
    <source>
        <dbReference type="SAM" id="MobiDB-lite"/>
    </source>
</evidence>
<comment type="caution">
    <text evidence="2">The sequence shown here is derived from an EMBL/GenBank/DDBJ whole genome shotgun (WGS) entry which is preliminary data.</text>
</comment>
<reference evidence="2" key="1">
    <citation type="journal article" name="BMC Genomics">
        <title>Long-read sequencing and de novo genome assembly of marine medaka (Oryzias melastigma).</title>
        <authorList>
            <person name="Liang P."/>
            <person name="Saqib H.S.A."/>
            <person name="Ni X."/>
            <person name="Shen Y."/>
        </authorList>
    </citation>
    <scope>NUCLEOTIDE SEQUENCE</scope>
    <source>
        <strain evidence="2">Bigg-433</strain>
    </source>
</reference>
<organism evidence="2 3">
    <name type="scientific">Oryzias melastigma</name>
    <name type="common">Marine medaka</name>
    <dbReference type="NCBI Taxonomy" id="30732"/>
    <lineage>
        <taxon>Eukaryota</taxon>
        <taxon>Metazoa</taxon>
        <taxon>Chordata</taxon>
        <taxon>Craniata</taxon>
        <taxon>Vertebrata</taxon>
        <taxon>Euteleostomi</taxon>
        <taxon>Actinopterygii</taxon>
        <taxon>Neopterygii</taxon>
        <taxon>Teleostei</taxon>
        <taxon>Neoteleostei</taxon>
        <taxon>Acanthomorphata</taxon>
        <taxon>Ovalentaria</taxon>
        <taxon>Atherinomorphae</taxon>
        <taxon>Beloniformes</taxon>
        <taxon>Adrianichthyidae</taxon>
        <taxon>Oryziinae</taxon>
        <taxon>Oryzias</taxon>
    </lineage>
</organism>
<proteinExistence type="predicted"/>
<evidence type="ECO:0000313" key="2">
    <source>
        <dbReference type="EMBL" id="KAF6720684.1"/>
    </source>
</evidence>
<accession>A0A834C3N5</accession>
<feature type="region of interest" description="Disordered" evidence="1">
    <location>
        <begin position="48"/>
        <end position="70"/>
    </location>
</feature>
<dbReference type="Proteomes" id="UP000646548">
    <property type="component" value="Unassembled WGS sequence"/>
</dbReference>
<sequence length="111" mass="12508">MHTLAGVLRDPGRLYPESVITNYQEKALRRSLSLLLLAAAKAPHARRRRLHHISAATPPPPPSSTPSSQSSSLYLLQLYSAISFLTFTSWRQKENNGSIIRLFPANFFFCR</sequence>
<name>A0A834C3N5_ORYME</name>
<gene>
    <name evidence="2" type="ORF">FQA47_006105</name>
</gene>
<dbReference type="AlphaFoldDB" id="A0A834C3N5"/>
<evidence type="ECO:0000313" key="3">
    <source>
        <dbReference type="Proteomes" id="UP000646548"/>
    </source>
</evidence>
<protein>
    <submittedName>
        <fullName evidence="2">Uncharacterized protein</fullName>
    </submittedName>
</protein>